<keyword evidence="2" id="KW-1185">Reference proteome</keyword>
<accession>A0A9X1XJW6</accession>
<organism evidence="1 2">
    <name type="scientific">Fictibacillus marinisediminis</name>
    <dbReference type="NCBI Taxonomy" id="2878389"/>
    <lineage>
        <taxon>Bacteria</taxon>
        <taxon>Bacillati</taxon>
        <taxon>Bacillota</taxon>
        <taxon>Bacilli</taxon>
        <taxon>Bacillales</taxon>
        <taxon>Fictibacillaceae</taxon>
        <taxon>Fictibacillus</taxon>
    </lineage>
</organism>
<name>A0A9X1XJW6_9BACL</name>
<protein>
    <submittedName>
        <fullName evidence="1">Uncharacterized protein</fullName>
    </submittedName>
</protein>
<reference evidence="1" key="1">
    <citation type="submission" date="2021-09" db="EMBL/GenBank/DDBJ databases">
        <title>Genome analysis of Fictibacillus sp. KIGAM418 isolated from marine sediment.</title>
        <authorList>
            <person name="Seo M.-J."/>
            <person name="Cho E.-S."/>
            <person name="Hwang C.Y."/>
        </authorList>
    </citation>
    <scope>NUCLEOTIDE SEQUENCE</scope>
    <source>
        <strain evidence="1">KIGAM418</strain>
    </source>
</reference>
<dbReference type="EMBL" id="JAIWJX010000002">
    <property type="protein sequence ID" value="MCK6258914.1"/>
    <property type="molecule type" value="Genomic_DNA"/>
</dbReference>
<sequence length="72" mass="7962">MLLEVVDLRSRMLAFRGACGEPVVSPVTLLPQDKEGYGSDTSHEENVMFIFEDLAPSTPINLAMKLIKQKPS</sequence>
<proteinExistence type="predicted"/>
<evidence type="ECO:0000313" key="1">
    <source>
        <dbReference type="EMBL" id="MCK6258914.1"/>
    </source>
</evidence>
<dbReference type="Proteomes" id="UP001139011">
    <property type="component" value="Unassembled WGS sequence"/>
</dbReference>
<comment type="caution">
    <text evidence="1">The sequence shown here is derived from an EMBL/GenBank/DDBJ whole genome shotgun (WGS) entry which is preliminary data.</text>
</comment>
<evidence type="ECO:0000313" key="2">
    <source>
        <dbReference type="Proteomes" id="UP001139011"/>
    </source>
</evidence>
<dbReference type="AlphaFoldDB" id="A0A9X1XJW6"/>
<dbReference type="RefSeq" id="WP_248254145.1">
    <property type="nucleotide sequence ID" value="NZ_JAIWJX010000002.1"/>
</dbReference>
<gene>
    <name evidence="1" type="ORF">LCY76_20290</name>
</gene>